<name>A0A914CL41_9BILA</name>
<feature type="chain" id="PRO_5037057039" evidence="1">
    <location>
        <begin position="19"/>
        <end position="150"/>
    </location>
</feature>
<dbReference type="Proteomes" id="UP000887540">
    <property type="component" value="Unplaced"/>
</dbReference>
<feature type="signal peptide" evidence="1">
    <location>
        <begin position="1"/>
        <end position="18"/>
    </location>
</feature>
<evidence type="ECO:0000313" key="2">
    <source>
        <dbReference type="Proteomes" id="UP000887540"/>
    </source>
</evidence>
<reference evidence="3" key="1">
    <citation type="submission" date="2022-11" db="UniProtKB">
        <authorList>
            <consortium name="WormBaseParasite"/>
        </authorList>
    </citation>
    <scope>IDENTIFICATION</scope>
</reference>
<keyword evidence="1" id="KW-0732">Signal</keyword>
<sequence length="150" mass="16979">MLARASFLLLWTVSVSLARYLSDYQAEDQLLDPIDRTQKNVYFDSKDNVFLTNPDKQVEEFLEDSMPVELASKFEEISEDGHIPENELHLDNAIPISTASTSSEQQIKTIINPANKMSTDNSTKDIEDYLVDPGIEEPMVLKIVKPLCDN</sequence>
<dbReference type="AlphaFoldDB" id="A0A914CL41"/>
<proteinExistence type="predicted"/>
<protein>
    <submittedName>
        <fullName evidence="3">Uncharacterized protein</fullName>
    </submittedName>
</protein>
<evidence type="ECO:0000256" key="1">
    <source>
        <dbReference type="SAM" id="SignalP"/>
    </source>
</evidence>
<organism evidence="2 3">
    <name type="scientific">Acrobeloides nanus</name>
    <dbReference type="NCBI Taxonomy" id="290746"/>
    <lineage>
        <taxon>Eukaryota</taxon>
        <taxon>Metazoa</taxon>
        <taxon>Ecdysozoa</taxon>
        <taxon>Nematoda</taxon>
        <taxon>Chromadorea</taxon>
        <taxon>Rhabditida</taxon>
        <taxon>Tylenchina</taxon>
        <taxon>Cephalobomorpha</taxon>
        <taxon>Cephaloboidea</taxon>
        <taxon>Cephalobidae</taxon>
        <taxon>Acrobeloides</taxon>
    </lineage>
</organism>
<evidence type="ECO:0000313" key="3">
    <source>
        <dbReference type="WBParaSite" id="ACRNAN_scaffold115.g29840.t1"/>
    </source>
</evidence>
<dbReference type="WBParaSite" id="ACRNAN_scaffold115.g29840.t1">
    <property type="protein sequence ID" value="ACRNAN_scaffold115.g29840.t1"/>
    <property type="gene ID" value="ACRNAN_scaffold115.g29840"/>
</dbReference>
<accession>A0A914CL41</accession>
<keyword evidence="2" id="KW-1185">Reference proteome</keyword>